<evidence type="ECO:0000256" key="2">
    <source>
        <dbReference type="ARBA" id="ARBA00022803"/>
    </source>
</evidence>
<keyword evidence="7" id="KW-1185">Reference proteome</keyword>
<comment type="caution">
    <text evidence="6">The sequence shown here is derived from an EMBL/GenBank/DDBJ whole genome shotgun (WGS) entry which is preliminary data.</text>
</comment>
<accession>A0A840YZ22</accession>
<feature type="repeat" description="TPR" evidence="3">
    <location>
        <begin position="181"/>
        <end position="214"/>
    </location>
</feature>
<feature type="region of interest" description="Disordered" evidence="4">
    <location>
        <begin position="205"/>
        <end position="231"/>
    </location>
</feature>
<dbReference type="Pfam" id="PF07719">
    <property type="entry name" value="TPR_2"/>
    <property type="match status" value="1"/>
</dbReference>
<keyword evidence="2 3" id="KW-0802">TPR repeat</keyword>
<evidence type="ECO:0000256" key="5">
    <source>
        <dbReference type="SAM" id="SignalP"/>
    </source>
</evidence>
<evidence type="ECO:0000313" key="6">
    <source>
        <dbReference type="EMBL" id="MBB5718893.1"/>
    </source>
</evidence>
<dbReference type="AlphaFoldDB" id="A0A840YZ22"/>
<evidence type="ECO:0000256" key="4">
    <source>
        <dbReference type="SAM" id="MobiDB-lite"/>
    </source>
</evidence>
<dbReference type="EMBL" id="JACIJI010000002">
    <property type="protein sequence ID" value="MBB5718893.1"/>
    <property type="molecule type" value="Genomic_DNA"/>
</dbReference>
<name>A0A840YZ22_9SPHN</name>
<dbReference type="Proteomes" id="UP000554342">
    <property type="component" value="Unassembled WGS sequence"/>
</dbReference>
<protein>
    <submittedName>
        <fullName evidence="6">Flp pilus assembly protein TadD</fullName>
    </submittedName>
</protein>
<proteinExistence type="predicted"/>
<evidence type="ECO:0000313" key="7">
    <source>
        <dbReference type="Proteomes" id="UP000554342"/>
    </source>
</evidence>
<dbReference type="InterPro" id="IPR013105">
    <property type="entry name" value="TPR_2"/>
</dbReference>
<dbReference type="PROSITE" id="PS50005">
    <property type="entry name" value="TPR"/>
    <property type="match status" value="1"/>
</dbReference>
<dbReference type="Gene3D" id="1.25.40.10">
    <property type="entry name" value="Tetratricopeptide repeat domain"/>
    <property type="match status" value="2"/>
</dbReference>
<evidence type="ECO:0000256" key="3">
    <source>
        <dbReference type="PROSITE-ProRule" id="PRU00339"/>
    </source>
</evidence>
<dbReference type="SMART" id="SM00028">
    <property type="entry name" value="TPR"/>
    <property type="match status" value="3"/>
</dbReference>
<keyword evidence="1" id="KW-0677">Repeat</keyword>
<reference evidence="6 7" key="1">
    <citation type="submission" date="2020-08" db="EMBL/GenBank/DDBJ databases">
        <title>Genomic Encyclopedia of Type Strains, Phase IV (KMG-IV): sequencing the most valuable type-strain genomes for metagenomic binning, comparative biology and taxonomic classification.</title>
        <authorList>
            <person name="Goeker M."/>
        </authorList>
    </citation>
    <scope>NUCLEOTIDE SEQUENCE [LARGE SCALE GENOMIC DNA]</scope>
    <source>
        <strain evidence="6 7">DSM 27203</strain>
    </source>
</reference>
<feature type="chain" id="PRO_5032984671" evidence="5">
    <location>
        <begin position="18"/>
        <end position="231"/>
    </location>
</feature>
<dbReference type="InterPro" id="IPR011990">
    <property type="entry name" value="TPR-like_helical_dom_sf"/>
</dbReference>
<dbReference type="SUPFAM" id="SSF48452">
    <property type="entry name" value="TPR-like"/>
    <property type="match status" value="1"/>
</dbReference>
<gene>
    <name evidence="6" type="ORF">FHR23_001816</name>
</gene>
<dbReference type="RefSeq" id="WP_184003025.1">
    <property type="nucleotide sequence ID" value="NZ_BAABIF010000013.1"/>
</dbReference>
<feature type="signal peptide" evidence="5">
    <location>
        <begin position="1"/>
        <end position="17"/>
    </location>
</feature>
<keyword evidence="5" id="KW-0732">Signal</keyword>
<sequence length="231" mass="25151">MLIVGILALLAATPGVAGQNQIVAGEKAQDPDSKAVDAAITAIRASQPDKAITLVEPVIAHLDKDIAAEKRLVFCGPNMTEALVYATLGQSMKPKRDTLVLNDSGCMALWIKGFALNGQGKFAEAVAPLKRATELAPMHSQFFSELGFAYQQLKQPELSLAAYKSAETYAGFSEDEKFQRARALRGEGFAYVDLGKWDEAEKAYQDSLKDDPDSKVAKNELEFIKQNRPKD</sequence>
<evidence type="ECO:0000256" key="1">
    <source>
        <dbReference type="ARBA" id="ARBA00022737"/>
    </source>
</evidence>
<dbReference type="InterPro" id="IPR019734">
    <property type="entry name" value="TPR_rpt"/>
</dbReference>
<organism evidence="6 7">
    <name type="scientific">Stakelama sediminis</name>
    <dbReference type="NCBI Taxonomy" id="463200"/>
    <lineage>
        <taxon>Bacteria</taxon>
        <taxon>Pseudomonadati</taxon>
        <taxon>Pseudomonadota</taxon>
        <taxon>Alphaproteobacteria</taxon>
        <taxon>Sphingomonadales</taxon>
        <taxon>Sphingomonadaceae</taxon>
        <taxon>Stakelama</taxon>
    </lineage>
</organism>